<dbReference type="Pfam" id="PF02992">
    <property type="entry name" value="Transposase_21"/>
    <property type="match status" value="1"/>
</dbReference>
<protein>
    <recommendedName>
        <fullName evidence="4">Transposase family Tnp2 protein</fullName>
    </recommendedName>
</protein>
<sequence>MDRFPSPTPSSYSNHFNFDNFDLEEDLPPTDPDVWQEILHHRHFNERPDSKPDSHNTPSTQPKTDRPDKLDDISIETLHDHLGGFDLSTYGLSAEDVMDAEDIVEAVVEAHTLLEVEDIHNLSSFDLYVRYKPTEELFAELIRRYQPIDSAQGARIPSIKRLRSLACTLSGFTPKRHHCCVNSCVAFIGYLGDMTTCPVCHEGRLDSSGKPRNIFTTIPLIPQLCALFACPITAEKMRHQHTYSNNKGTMADIFDSLCYLELCDLFVTIDGKPMPYRYFQEEHKVALGITLDGACPFKRQTNTCWPILIINYNLPPEERICVENMICVGVIPGPQCPNDINSFLQPLIDELRELARGVAAVDVNQRKLFLLRAHPLTIFGDIPALTKVLEFIGHNGCFPCRFCLMPTVPGPTSGGGFHRYCPLHQPNGFRMDPLNLPLREHDDTIKTGLKVLKAKNEAERKQLATESGVKGVTLFARVPSISIPRSFPVDLMHMIWQNLLPQLIDLWTGDFNDLDGGLEDYELKKDVWGALCEACIPSRQTMPTSFGCAVPDPRKRSYFIAETWNVFTTQLAPSLLRKRFSDQRYYRHFVRLVKLLSLVVSFDLPRDKTPEIRQGFAEWVEEYEQIYYQFDEDRLQTCPVNVHYLLHIADSIEYMGPIWCYWAYPMERFCSFIINSVKSRRYPYANIDERVLNRARLQIILRKHRLIDKEPFTRRRRPEESDGATLVRGYPLVFLLSPHSKHLRVDRQLRRQIIRYLTTCFEILSSEAEAIIPEELEQWGRLRIGNGGDEVHARGFHKLRPDGRDAAFVRYQLMVDQDANDINAAPRFEEESQYGELQHIFVLTIPPSTRNINPHRTKKRHLLLAQLYEVPVEIDETDEYKVIWYKGKLGSGEVVDVQTIQCSVGRIKDGNVWWIVDRSADNTFAYPEFID</sequence>
<reference evidence="2" key="1">
    <citation type="submission" date="2021-01" db="EMBL/GenBank/DDBJ databases">
        <authorList>
            <person name="Kaushik A."/>
        </authorList>
    </citation>
    <scope>NUCLEOTIDE SEQUENCE</scope>
    <source>
        <strain evidence="2">AG1-1A</strain>
    </source>
</reference>
<dbReference type="InterPro" id="IPR004242">
    <property type="entry name" value="Transposase_21"/>
</dbReference>
<dbReference type="PANTHER" id="PTHR46579:SF1">
    <property type="entry name" value="F5_8 TYPE C DOMAIN-CONTAINING PROTEIN"/>
    <property type="match status" value="1"/>
</dbReference>
<accession>A0A8H3B6H1</accession>
<evidence type="ECO:0000313" key="2">
    <source>
        <dbReference type="EMBL" id="CAE6448925.1"/>
    </source>
</evidence>
<dbReference type="AlphaFoldDB" id="A0A8H3B6H1"/>
<feature type="region of interest" description="Disordered" evidence="1">
    <location>
        <begin position="1"/>
        <end position="69"/>
    </location>
</feature>
<organism evidence="2 3">
    <name type="scientific">Rhizoctonia solani</name>
    <dbReference type="NCBI Taxonomy" id="456999"/>
    <lineage>
        <taxon>Eukaryota</taxon>
        <taxon>Fungi</taxon>
        <taxon>Dikarya</taxon>
        <taxon>Basidiomycota</taxon>
        <taxon>Agaricomycotina</taxon>
        <taxon>Agaricomycetes</taxon>
        <taxon>Cantharellales</taxon>
        <taxon>Ceratobasidiaceae</taxon>
        <taxon>Rhizoctonia</taxon>
    </lineage>
</organism>
<evidence type="ECO:0008006" key="4">
    <source>
        <dbReference type="Google" id="ProtNLM"/>
    </source>
</evidence>
<name>A0A8H3B6H1_9AGAM</name>
<feature type="compositionally biased region" description="Basic and acidic residues" evidence="1">
    <location>
        <begin position="45"/>
        <end position="54"/>
    </location>
</feature>
<evidence type="ECO:0000256" key="1">
    <source>
        <dbReference type="SAM" id="MobiDB-lite"/>
    </source>
</evidence>
<evidence type="ECO:0000313" key="3">
    <source>
        <dbReference type="Proteomes" id="UP000663840"/>
    </source>
</evidence>
<dbReference type="EMBL" id="CAJMWR010002733">
    <property type="protein sequence ID" value="CAE6448925.1"/>
    <property type="molecule type" value="Genomic_DNA"/>
</dbReference>
<gene>
    <name evidence="2" type="ORF">RDB_LOCUS88347</name>
</gene>
<comment type="caution">
    <text evidence="2">The sequence shown here is derived from an EMBL/GenBank/DDBJ whole genome shotgun (WGS) entry which is preliminary data.</text>
</comment>
<dbReference type="PANTHER" id="PTHR46579">
    <property type="entry name" value="F5/8 TYPE C DOMAIN-CONTAINING PROTEIN-RELATED"/>
    <property type="match status" value="1"/>
</dbReference>
<dbReference type="Proteomes" id="UP000663840">
    <property type="component" value="Unassembled WGS sequence"/>
</dbReference>
<proteinExistence type="predicted"/>